<dbReference type="OrthoDB" id="191045at2"/>
<gene>
    <name evidence="1" type="ORF">SAMN04488134_10734</name>
</gene>
<organism evidence="1 2">
    <name type="scientific">Amphibacillus marinus</name>
    <dbReference type="NCBI Taxonomy" id="872970"/>
    <lineage>
        <taxon>Bacteria</taxon>
        <taxon>Bacillati</taxon>
        <taxon>Bacillota</taxon>
        <taxon>Bacilli</taxon>
        <taxon>Bacillales</taxon>
        <taxon>Bacillaceae</taxon>
        <taxon>Amphibacillus</taxon>
    </lineage>
</organism>
<evidence type="ECO:0000313" key="2">
    <source>
        <dbReference type="Proteomes" id="UP000199300"/>
    </source>
</evidence>
<dbReference type="RefSeq" id="WP_091497756.1">
    <property type="nucleotide sequence ID" value="NZ_FODJ01000007.1"/>
</dbReference>
<evidence type="ECO:0000313" key="1">
    <source>
        <dbReference type="EMBL" id="SEO39873.1"/>
    </source>
</evidence>
<name>A0A1H8PEB9_9BACI</name>
<reference evidence="1 2" key="1">
    <citation type="submission" date="2016-10" db="EMBL/GenBank/DDBJ databases">
        <authorList>
            <person name="de Groot N.N."/>
        </authorList>
    </citation>
    <scope>NUCLEOTIDE SEQUENCE [LARGE SCALE GENOMIC DNA]</scope>
    <source>
        <strain evidence="1 2">CGMCC 1.10434</strain>
    </source>
</reference>
<dbReference type="Proteomes" id="UP000199300">
    <property type="component" value="Unassembled WGS sequence"/>
</dbReference>
<proteinExistence type="predicted"/>
<dbReference type="AlphaFoldDB" id="A0A1H8PEB9"/>
<sequence length="62" mass="6708">MIYLGDVVYDFAVLKVQGAHDYLSLSEVNETGLNINAIGYPFDLSETGAIIVDTITCIALRA</sequence>
<dbReference type="EMBL" id="FODJ01000007">
    <property type="protein sequence ID" value="SEO39873.1"/>
    <property type="molecule type" value="Genomic_DNA"/>
</dbReference>
<keyword evidence="2" id="KW-1185">Reference proteome</keyword>
<dbReference type="STRING" id="872970.SAMN04488134_10734"/>
<accession>A0A1H8PEB9</accession>
<protein>
    <submittedName>
        <fullName evidence="1">Uncharacterized protein</fullName>
    </submittedName>
</protein>